<sequence>MPRGLTIKKTTKLLFYYKIKTKKLTFLKNVSSLVKERLKDISFRKQRLAQGQTF</sequence>
<dbReference type="EMBL" id="CP002608">
    <property type="protein sequence ID" value="AEB41321.1"/>
    <property type="molecule type" value="Genomic_DNA"/>
</dbReference>
<gene>
    <name evidence="1" type="ordered locus">G5S_0314</name>
</gene>
<name>A0AA34RCQ1_CHLPE</name>
<protein>
    <submittedName>
        <fullName evidence="1">Uncharacterized protein</fullName>
    </submittedName>
</protein>
<evidence type="ECO:0000313" key="1">
    <source>
        <dbReference type="EMBL" id="AEB41321.1"/>
    </source>
</evidence>
<evidence type="ECO:0000313" key="2">
    <source>
        <dbReference type="Proteomes" id="UP000008305"/>
    </source>
</evidence>
<dbReference type="KEGG" id="cpm:G5S_0314"/>
<reference evidence="1 2" key="1">
    <citation type="journal article" date="2011" name="J. Bacteriol.">
        <title>Genome sequence of the obligate intracellular animal pathogen Chlamydia pecorum E58.</title>
        <authorList>
            <person name="Mojica S."/>
            <person name="Huot Creasy H."/>
            <person name="Daugherty S."/>
            <person name="Read T.D."/>
            <person name="Kim T."/>
            <person name="Kaltenboeck B."/>
            <person name="Bavoil P."/>
            <person name="Myers G.S."/>
        </authorList>
    </citation>
    <scope>NUCLEOTIDE SEQUENCE [LARGE SCALE GENOMIC DNA]</scope>
    <source>
        <strain evidence="1 2">E58</strain>
    </source>
</reference>
<dbReference type="Proteomes" id="UP000008305">
    <property type="component" value="Chromosome"/>
</dbReference>
<proteinExistence type="predicted"/>
<organism evidence="1 2">
    <name type="scientific">Chlamydia pecorum (strain ATCC VR-628 / DSM 29919 / E58)</name>
    <name type="common">Chlamydophila pecorum</name>
    <dbReference type="NCBI Taxonomy" id="331635"/>
    <lineage>
        <taxon>Bacteria</taxon>
        <taxon>Pseudomonadati</taxon>
        <taxon>Chlamydiota</taxon>
        <taxon>Chlamydiia</taxon>
        <taxon>Chlamydiales</taxon>
        <taxon>Chlamydiaceae</taxon>
        <taxon>Chlamydia/Chlamydophila group</taxon>
        <taxon>Chlamydia</taxon>
    </lineage>
</organism>
<dbReference type="AlphaFoldDB" id="A0AA34RCQ1"/>
<keyword evidence="2" id="KW-1185">Reference proteome</keyword>
<accession>A0AA34RCQ1</accession>